<name>A0ACA9RBZ7_9GLOM</name>
<keyword evidence="2" id="KW-1185">Reference proteome</keyword>
<feature type="non-terminal residue" evidence="1">
    <location>
        <position position="1"/>
    </location>
</feature>
<dbReference type="Proteomes" id="UP000789920">
    <property type="component" value="Unassembled WGS sequence"/>
</dbReference>
<evidence type="ECO:0000313" key="1">
    <source>
        <dbReference type="EMBL" id="CAG8787142.1"/>
    </source>
</evidence>
<proteinExistence type="predicted"/>
<comment type="caution">
    <text evidence="1">The sequence shown here is derived from an EMBL/GenBank/DDBJ whole genome shotgun (WGS) entry which is preliminary data.</text>
</comment>
<dbReference type="EMBL" id="CAJVQC010049098">
    <property type="protein sequence ID" value="CAG8787142.1"/>
    <property type="molecule type" value="Genomic_DNA"/>
</dbReference>
<gene>
    <name evidence="1" type="ORF">RPERSI_LOCUS18491</name>
</gene>
<reference evidence="1" key="1">
    <citation type="submission" date="2021-06" db="EMBL/GenBank/DDBJ databases">
        <authorList>
            <person name="Kallberg Y."/>
            <person name="Tangrot J."/>
            <person name="Rosling A."/>
        </authorList>
    </citation>
    <scope>NUCLEOTIDE SEQUENCE</scope>
    <source>
        <strain evidence="1">MA461A</strain>
    </source>
</reference>
<protein>
    <submittedName>
        <fullName evidence="1">4779_t:CDS:1</fullName>
    </submittedName>
</protein>
<organism evidence="1 2">
    <name type="scientific">Racocetra persica</name>
    <dbReference type="NCBI Taxonomy" id="160502"/>
    <lineage>
        <taxon>Eukaryota</taxon>
        <taxon>Fungi</taxon>
        <taxon>Fungi incertae sedis</taxon>
        <taxon>Mucoromycota</taxon>
        <taxon>Glomeromycotina</taxon>
        <taxon>Glomeromycetes</taxon>
        <taxon>Diversisporales</taxon>
        <taxon>Gigasporaceae</taxon>
        <taxon>Racocetra</taxon>
    </lineage>
</organism>
<evidence type="ECO:0000313" key="2">
    <source>
        <dbReference type="Proteomes" id="UP000789920"/>
    </source>
</evidence>
<accession>A0ACA9RBZ7</accession>
<sequence>KPVYETTSSGHTLFENPPLIDPYLVAVHADYPTILANAGCVLTADQTYDRIDTHW</sequence>